<feature type="region of interest" description="Disordered" evidence="2">
    <location>
        <begin position="44"/>
        <end position="92"/>
    </location>
</feature>
<protein>
    <submittedName>
        <fullName evidence="4">Protein tantalus</fullName>
    </submittedName>
</protein>
<evidence type="ECO:0000256" key="2">
    <source>
        <dbReference type="SAM" id="MobiDB-lite"/>
    </source>
</evidence>
<feature type="domain" description="Tantalus-like" evidence="3">
    <location>
        <begin position="104"/>
        <end position="160"/>
    </location>
</feature>
<organism evidence="4">
    <name type="scientific">Zeugodacus cucurbitae</name>
    <name type="common">Melon fruit fly</name>
    <name type="synonym">Bactrocera cucurbitae</name>
    <dbReference type="NCBI Taxonomy" id="28588"/>
    <lineage>
        <taxon>Eukaryota</taxon>
        <taxon>Metazoa</taxon>
        <taxon>Ecdysozoa</taxon>
        <taxon>Arthropoda</taxon>
        <taxon>Hexapoda</taxon>
        <taxon>Insecta</taxon>
        <taxon>Pterygota</taxon>
        <taxon>Neoptera</taxon>
        <taxon>Endopterygota</taxon>
        <taxon>Diptera</taxon>
        <taxon>Brachycera</taxon>
        <taxon>Muscomorpha</taxon>
        <taxon>Tephritoidea</taxon>
        <taxon>Tephritidae</taxon>
        <taxon>Zeugodacus</taxon>
        <taxon>Zeugodacus</taxon>
    </lineage>
</organism>
<feature type="compositionally biased region" description="Polar residues" evidence="2">
    <location>
        <begin position="83"/>
        <end position="92"/>
    </location>
</feature>
<accession>A0A0A1X1R4</accession>
<dbReference type="AlphaFoldDB" id="A0A0A1X1R4"/>
<reference evidence="4" key="2">
    <citation type="journal article" date="2015" name="Gigascience">
        <title>Reconstructing a comprehensive transcriptome assembly of a white-pupal translocated strain of the pest fruit fly Bactrocera cucurbitae.</title>
        <authorList>
            <person name="Sim S.B."/>
            <person name="Calla B."/>
            <person name="Hall B."/>
            <person name="DeRego T."/>
            <person name="Geib S.M."/>
        </authorList>
    </citation>
    <scope>NUCLEOTIDE SEQUENCE</scope>
</reference>
<evidence type="ECO:0000256" key="1">
    <source>
        <dbReference type="ARBA" id="ARBA00022553"/>
    </source>
</evidence>
<name>A0A0A1X1R4_ZEUCU</name>
<reference evidence="4" key="1">
    <citation type="submission" date="2014-11" db="EMBL/GenBank/DDBJ databases">
        <authorList>
            <person name="Geib S."/>
        </authorList>
    </citation>
    <scope>NUCLEOTIDE SEQUENCE</scope>
</reference>
<proteinExistence type="predicted"/>
<gene>
    <name evidence="4" type="primary">tan</name>
    <name evidence="4" type="ORF">g.7533</name>
</gene>
<dbReference type="Pfam" id="PF15386">
    <property type="entry name" value="Tantalus"/>
    <property type="match status" value="1"/>
</dbReference>
<dbReference type="EMBL" id="GBXI01009592">
    <property type="protein sequence ID" value="JAD04700.1"/>
    <property type="molecule type" value="Transcribed_RNA"/>
</dbReference>
<evidence type="ECO:0000313" key="4">
    <source>
        <dbReference type="EMBL" id="JAD04700.1"/>
    </source>
</evidence>
<sequence>MERIVAGIAKINFQQNFEDILVESRFGNMAAQLQEMSRSVDAIPKCNSNDNTIESDIESDINSSSETNLFGDDDADSTGSSSKVGGTFSQRRNLPRRACKENSLKVKRRSIMKPKRQSSSTSCDFSMLRPAEIRKIYCNKKLKSFRPACLETIFEEPQSEPRRGDDTVATCSTALRLIGLRKIRRSLSCSDGLNTNKTLIKQRRAKIKKVFGRRSACKKISLHDFIDRLNKSFGDEADVEDADLETDDNNPQDEVMEAEISATTVDSSTPATTPNTSRTDFAMQLETELVDANECSNKNIEREALYSVPNNCGTLSYSSDTADTSLTSA</sequence>
<dbReference type="InterPro" id="IPR028149">
    <property type="entry name" value="Tantalus-like"/>
</dbReference>
<keyword evidence="1" id="KW-0597">Phosphoprotein</keyword>
<evidence type="ECO:0000259" key="3">
    <source>
        <dbReference type="Pfam" id="PF15386"/>
    </source>
</evidence>